<feature type="transmembrane region" description="Helical" evidence="1">
    <location>
        <begin position="20"/>
        <end position="40"/>
    </location>
</feature>
<keyword evidence="3" id="KW-1185">Reference proteome</keyword>
<protein>
    <submittedName>
        <fullName evidence="2">Uncharacterized protein</fullName>
    </submittedName>
</protein>
<dbReference type="Proteomes" id="UP000636800">
    <property type="component" value="Chromosome 1"/>
</dbReference>
<gene>
    <name evidence="2" type="ORF">HPP92_004219</name>
</gene>
<proteinExistence type="predicted"/>
<dbReference type="EMBL" id="JADCNL010000001">
    <property type="protein sequence ID" value="KAG0499528.1"/>
    <property type="molecule type" value="Genomic_DNA"/>
</dbReference>
<organism evidence="2 3">
    <name type="scientific">Vanilla planifolia</name>
    <name type="common">Vanilla</name>
    <dbReference type="NCBI Taxonomy" id="51239"/>
    <lineage>
        <taxon>Eukaryota</taxon>
        <taxon>Viridiplantae</taxon>
        <taxon>Streptophyta</taxon>
        <taxon>Embryophyta</taxon>
        <taxon>Tracheophyta</taxon>
        <taxon>Spermatophyta</taxon>
        <taxon>Magnoliopsida</taxon>
        <taxon>Liliopsida</taxon>
        <taxon>Asparagales</taxon>
        <taxon>Orchidaceae</taxon>
        <taxon>Vanilloideae</taxon>
        <taxon>Vanilleae</taxon>
        <taxon>Vanilla</taxon>
    </lineage>
</organism>
<dbReference type="AlphaFoldDB" id="A0A835RZ28"/>
<keyword evidence="1" id="KW-0472">Membrane</keyword>
<sequence length="71" mass="7505">MAKAMPLQRSQARSNSTAQISTISSLTSISFILAFVSLFFSSDSLSSEGLNPDSYASNVGLAYASKRAAPR</sequence>
<keyword evidence="1" id="KW-0812">Transmembrane</keyword>
<accession>A0A835RZ28</accession>
<comment type="caution">
    <text evidence="2">The sequence shown here is derived from an EMBL/GenBank/DDBJ whole genome shotgun (WGS) entry which is preliminary data.</text>
</comment>
<evidence type="ECO:0000313" key="2">
    <source>
        <dbReference type="EMBL" id="KAG0499528.1"/>
    </source>
</evidence>
<name>A0A835RZ28_VANPL</name>
<evidence type="ECO:0000256" key="1">
    <source>
        <dbReference type="SAM" id="Phobius"/>
    </source>
</evidence>
<reference evidence="2 3" key="1">
    <citation type="journal article" date="2020" name="Nat. Food">
        <title>A phased Vanilla planifolia genome enables genetic improvement of flavour and production.</title>
        <authorList>
            <person name="Hasing T."/>
            <person name="Tang H."/>
            <person name="Brym M."/>
            <person name="Khazi F."/>
            <person name="Huang T."/>
            <person name="Chambers A.H."/>
        </authorList>
    </citation>
    <scope>NUCLEOTIDE SEQUENCE [LARGE SCALE GENOMIC DNA]</scope>
    <source>
        <tissue evidence="2">Leaf</tissue>
    </source>
</reference>
<evidence type="ECO:0000313" key="3">
    <source>
        <dbReference type="Proteomes" id="UP000636800"/>
    </source>
</evidence>
<keyword evidence="1" id="KW-1133">Transmembrane helix</keyword>